<protein>
    <recommendedName>
        <fullName evidence="6">O-fucosyltransferase family protein</fullName>
    </recommendedName>
</protein>
<dbReference type="CDD" id="cd11299">
    <property type="entry name" value="O-FucT_plant"/>
    <property type="match status" value="1"/>
</dbReference>
<dbReference type="InterPro" id="IPR024709">
    <property type="entry name" value="FucosylTrfase_pln"/>
</dbReference>
<evidence type="ECO:0000256" key="2">
    <source>
        <dbReference type="ARBA" id="ARBA00022676"/>
    </source>
</evidence>
<dbReference type="PANTHER" id="PTHR31288">
    <property type="entry name" value="O-FUCOSYLTRANSFERASE FAMILY PROTEIN"/>
    <property type="match status" value="1"/>
</dbReference>
<organism evidence="9 10">
    <name type="scientific">Rhamnella rubrinervis</name>
    <dbReference type="NCBI Taxonomy" id="2594499"/>
    <lineage>
        <taxon>Eukaryota</taxon>
        <taxon>Viridiplantae</taxon>
        <taxon>Streptophyta</taxon>
        <taxon>Embryophyta</taxon>
        <taxon>Tracheophyta</taxon>
        <taxon>Spermatophyta</taxon>
        <taxon>Magnoliopsida</taxon>
        <taxon>eudicotyledons</taxon>
        <taxon>Gunneridae</taxon>
        <taxon>Pentapetalae</taxon>
        <taxon>rosids</taxon>
        <taxon>fabids</taxon>
        <taxon>Rosales</taxon>
        <taxon>Rhamnaceae</taxon>
        <taxon>rhamnoid group</taxon>
        <taxon>Rhamneae</taxon>
        <taxon>Rhamnella</taxon>
    </lineage>
</organism>
<dbReference type="Proteomes" id="UP000796880">
    <property type="component" value="Unassembled WGS sequence"/>
</dbReference>
<keyword evidence="5" id="KW-0119">Carbohydrate metabolism</keyword>
<evidence type="ECO:0000256" key="7">
    <source>
        <dbReference type="SAM" id="MobiDB-lite"/>
    </source>
</evidence>
<dbReference type="GO" id="GO:0006004">
    <property type="term" value="P:fucose metabolic process"/>
    <property type="evidence" value="ECO:0007669"/>
    <property type="project" value="UniProtKB-KW"/>
</dbReference>
<sequence>MKGKTHHHNGNGYASESSSSTSPSPPPSPRRSFNLSRRRLRSKSHLTLAGGILFGRKLRYLLVLPLLYVSGLLMCVGPFSALVGQPAPPGSMYRSHEAFQRLWPDIQFDNSTAIELSSVWRLKRRLKEQKPCLNSTAGQQYESLDPVGYLIVEANGGLNQQRSAICNAVAVAGLLNAILVIPRFEFHSVWKDPSKFNDIYDEDHFIATLDGYVKVVKELPESLMEIYDHNISNVPNIRVKAWASVGYYMGEVYPVLKRGGVIRIAPFANRLAMNVPPHIQYLRCLANYEALKFSSPVSALAKKLVNHMINKSSRTGGKYISVHLRFEEDMVAFSCCLYDGGEAEKIEMDSIREKGWRLKFKQKGRVISPGLYRIQGKCPLTPLEVGLVLRGMGFDNNTSIYLASGKIYQAERHLTPLRKMFPYLHTKESLASSEELAPFKEYSSRMAALDYTVCLFSEIFVTSQGGNFPHFLMGHRRFLYDGHSKTIKPDKVKLAILLEDRDINWKGFKDQMEAMLAESDRKGMIVPRVKKFNRKSSVYTYPFPEWALHICIGFSFVVATLSRCSNFYWEKVGKVVAFVQPKSRFSKSDYSEEFLVHGILLYFCMEIKGSHLCSG</sequence>
<evidence type="ECO:0000256" key="6">
    <source>
        <dbReference type="ARBA" id="ARBA00030350"/>
    </source>
</evidence>
<dbReference type="InterPro" id="IPR019378">
    <property type="entry name" value="GDP-Fuc_O-FucTrfase"/>
</dbReference>
<name>A0A8K0MHC0_9ROSA</name>
<dbReference type="PIRSF" id="PIRSF009360">
    <property type="entry name" value="UCP009360"/>
    <property type="match status" value="1"/>
</dbReference>
<evidence type="ECO:0000313" key="9">
    <source>
        <dbReference type="EMBL" id="KAF3445703.1"/>
    </source>
</evidence>
<reference evidence="9" key="1">
    <citation type="submission" date="2020-03" db="EMBL/GenBank/DDBJ databases">
        <title>A high-quality chromosome-level genome assembly of a woody plant with both climbing and erect habits, Rhamnella rubrinervis.</title>
        <authorList>
            <person name="Lu Z."/>
            <person name="Yang Y."/>
            <person name="Zhu X."/>
            <person name="Sun Y."/>
        </authorList>
    </citation>
    <scope>NUCLEOTIDE SEQUENCE</scope>
    <source>
        <strain evidence="9">BYM</strain>
        <tissue evidence="9">Leaf</tissue>
    </source>
</reference>
<keyword evidence="3" id="KW-0808">Transferase</keyword>
<evidence type="ECO:0000256" key="5">
    <source>
        <dbReference type="ARBA" id="ARBA00023277"/>
    </source>
</evidence>
<evidence type="ECO:0000256" key="4">
    <source>
        <dbReference type="ARBA" id="ARBA00023253"/>
    </source>
</evidence>
<evidence type="ECO:0000256" key="3">
    <source>
        <dbReference type="ARBA" id="ARBA00022679"/>
    </source>
</evidence>
<dbReference type="AlphaFoldDB" id="A0A8K0MHC0"/>
<feature type="transmembrane region" description="Helical" evidence="8">
    <location>
        <begin position="60"/>
        <end position="83"/>
    </location>
</feature>
<keyword evidence="8" id="KW-0472">Membrane</keyword>
<proteinExistence type="inferred from homology"/>
<comment type="similarity">
    <text evidence="1">Belongs to the glycosyltransferase GT106 family.</text>
</comment>
<dbReference type="Pfam" id="PF10250">
    <property type="entry name" value="O-FucT"/>
    <property type="match status" value="1"/>
</dbReference>
<dbReference type="PANTHER" id="PTHR31288:SF8">
    <property type="entry name" value="O-FUCOSYLTRANSFERASE 10-RELATED"/>
    <property type="match status" value="1"/>
</dbReference>
<keyword evidence="10" id="KW-1185">Reference proteome</keyword>
<comment type="caution">
    <text evidence="9">The sequence shown here is derived from an EMBL/GenBank/DDBJ whole genome shotgun (WGS) entry which is preliminary data.</text>
</comment>
<dbReference type="EMBL" id="VOIH02000005">
    <property type="protein sequence ID" value="KAF3445703.1"/>
    <property type="molecule type" value="Genomic_DNA"/>
</dbReference>
<keyword evidence="4" id="KW-0294">Fucose metabolism</keyword>
<dbReference type="OrthoDB" id="1892656at2759"/>
<feature type="region of interest" description="Disordered" evidence="7">
    <location>
        <begin position="1"/>
        <end position="34"/>
    </location>
</feature>
<evidence type="ECO:0000256" key="8">
    <source>
        <dbReference type="SAM" id="Phobius"/>
    </source>
</evidence>
<keyword evidence="8" id="KW-1133">Transmembrane helix</keyword>
<gene>
    <name evidence="9" type="ORF">FNV43_RR10879</name>
</gene>
<dbReference type="GO" id="GO:0016757">
    <property type="term" value="F:glycosyltransferase activity"/>
    <property type="evidence" value="ECO:0007669"/>
    <property type="project" value="UniProtKB-KW"/>
</dbReference>
<accession>A0A8K0MHC0</accession>
<keyword evidence="2" id="KW-0328">Glycosyltransferase</keyword>
<keyword evidence="8" id="KW-0812">Transmembrane</keyword>
<evidence type="ECO:0000256" key="1">
    <source>
        <dbReference type="ARBA" id="ARBA00007737"/>
    </source>
</evidence>
<evidence type="ECO:0000313" key="10">
    <source>
        <dbReference type="Proteomes" id="UP000796880"/>
    </source>
</evidence>